<dbReference type="PROSITE" id="PS50112">
    <property type="entry name" value="PAS"/>
    <property type="match status" value="1"/>
</dbReference>
<dbReference type="AlphaFoldDB" id="A0A644T329"/>
<evidence type="ECO:0000256" key="1">
    <source>
        <dbReference type="ARBA" id="ARBA00004429"/>
    </source>
</evidence>
<dbReference type="InterPro" id="IPR003594">
    <property type="entry name" value="HATPase_dom"/>
</dbReference>
<dbReference type="PROSITE" id="PS50113">
    <property type="entry name" value="PAC"/>
    <property type="match status" value="1"/>
</dbReference>
<dbReference type="InterPro" id="IPR029151">
    <property type="entry name" value="Sensor-like_sf"/>
</dbReference>
<dbReference type="Pfam" id="PF02518">
    <property type="entry name" value="HATPase_c"/>
    <property type="match status" value="1"/>
</dbReference>
<evidence type="ECO:0000256" key="15">
    <source>
        <dbReference type="ARBA" id="ARBA00044982"/>
    </source>
</evidence>
<dbReference type="SUPFAM" id="SSF55785">
    <property type="entry name" value="PYP-like sensor domain (PAS domain)"/>
    <property type="match status" value="1"/>
</dbReference>
<proteinExistence type="predicted"/>
<dbReference type="InterPro" id="IPR035965">
    <property type="entry name" value="PAS-like_dom_sf"/>
</dbReference>
<name>A0A644T329_9ZZZZ</name>
<keyword evidence="10" id="KW-0067">ATP-binding</keyword>
<evidence type="ECO:0000256" key="16">
    <source>
        <dbReference type="SAM" id="Phobius"/>
    </source>
</evidence>
<dbReference type="PROSITE" id="PS50109">
    <property type="entry name" value="HIS_KIN"/>
    <property type="match status" value="1"/>
</dbReference>
<accession>A0A644T329</accession>
<dbReference type="SMART" id="SM00387">
    <property type="entry name" value="HATPase_c"/>
    <property type="match status" value="1"/>
</dbReference>
<dbReference type="InterPro" id="IPR000014">
    <property type="entry name" value="PAS"/>
</dbReference>
<evidence type="ECO:0000256" key="11">
    <source>
        <dbReference type="ARBA" id="ARBA00022989"/>
    </source>
</evidence>
<dbReference type="CDD" id="cd00130">
    <property type="entry name" value="PAS"/>
    <property type="match status" value="1"/>
</dbReference>
<dbReference type="InterPro" id="IPR005467">
    <property type="entry name" value="His_kinase_dom"/>
</dbReference>
<dbReference type="PANTHER" id="PTHR43065:SF54">
    <property type="entry name" value="SENSOR PROTEIN ZRAS"/>
    <property type="match status" value="1"/>
</dbReference>
<keyword evidence="5 20" id="KW-0808">Transferase</keyword>
<keyword evidence="6 16" id="KW-0812">Transmembrane</keyword>
<sequence>MALLQSLPNLRKNFAARYSPWMLIGVTLILALAITVLAVRNAQRERAYMSQNLMNRADALIWAVEAGTRASMGMGMRNGAQNVQAIVEETARQAGVVYIVVTDGKGNRIASSSKEDVGKLFYEPQVLSGLGINDKSQWRSIPLPDEREVFEVYRTFSPLPNFQQHMLHTETPWDGCQDCPWGNRQSHQRLVATQGDDALLIFIGLDMKPFEAALAEDFRNTTITGIVVGLLALGGFMSLFWAQHYRLSRRILQDTNAFASEVVTSMPSGLITADKNGRISLVNSVASRLFGMPSERLKGLSLHALAGIPWEAITSMIEKGLPVHELEYAFTAPNGESIPISVSASCIINEENVPLGYLYLIEDIRERKRVQEQLRRSERLAVLGHMAARVAHEIRNPLSSLKGFARFFAEKMHEEGGKEIAFTMMEETDRLNRVVTELLDFARPSALTLEPGDIREVIKRAMRLTEDDAGKKGIMPTFIASADLPVINMDFERLTQVFLNLFINAVQAMDQGGKLSVSAAVHDSHIVVTVTDTGRGMSPDVLESIFTPYFTTKPAGTGLGLAIVLKILEEHGCKIKVDSVPGQGTTFMLLFPQNSPVKDNQ</sequence>
<comment type="subcellular location">
    <subcellularLocation>
        <location evidence="1">Cell inner membrane</location>
        <topology evidence="1">Multi-pass membrane protein</topology>
    </subcellularLocation>
</comment>
<dbReference type="GO" id="GO:0005886">
    <property type="term" value="C:plasma membrane"/>
    <property type="evidence" value="ECO:0007669"/>
    <property type="project" value="UniProtKB-SubCell"/>
</dbReference>
<evidence type="ECO:0000256" key="6">
    <source>
        <dbReference type="ARBA" id="ARBA00022692"/>
    </source>
</evidence>
<dbReference type="InterPro" id="IPR033463">
    <property type="entry name" value="sCache_3"/>
</dbReference>
<dbReference type="Pfam" id="PF00512">
    <property type="entry name" value="HisKA"/>
    <property type="match status" value="1"/>
</dbReference>
<dbReference type="Pfam" id="PF13426">
    <property type="entry name" value="PAS_9"/>
    <property type="match status" value="1"/>
</dbReference>
<evidence type="ECO:0000259" key="17">
    <source>
        <dbReference type="PROSITE" id="PS50109"/>
    </source>
</evidence>
<evidence type="ECO:0000256" key="4">
    <source>
        <dbReference type="ARBA" id="ARBA00022553"/>
    </source>
</evidence>
<dbReference type="EMBL" id="VSSQ01000014">
    <property type="protein sequence ID" value="MPL61234.1"/>
    <property type="molecule type" value="Genomic_DNA"/>
</dbReference>
<keyword evidence="13" id="KW-0346">Stress response</keyword>
<dbReference type="NCBIfam" id="TIGR00229">
    <property type="entry name" value="sensory_box"/>
    <property type="match status" value="1"/>
</dbReference>
<evidence type="ECO:0000259" key="19">
    <source>
        <dbReference type="PROSITE" id="PS50113"/>
    </source>
</evidence>
<feature type="transmembrane region" description="Helical" evidence="16">
    <location>
        <begin position="223"/>
        <end position="242"/>
    </location>
</feature>
<gene>
    <name evidence="20" type="primary">sasA_14</name>
    <name evidence="20" type="ORF">SDC9_06804</name>
</gene>
<dbReference type="GO" id="GO:0000155">
    <property type="term" value="F:phosphorelay sensor kinase activity"/>
    <property type="evidence" value="ECO:0007669"/>
    <property type="project" value="InterPro"/>
</dbReference>
<evidence type="ECO:0000313" key="20">
    <source>
        <dbReference type="EMBL" id="MPL61234.1"/>
    </source>
</evidence>
<protein>
    <recommendedName>
        <fullName evidence="15">Sensor histidine kinase ZraS</fullName>
    </recommendedName>
</protein>
<evidence type="ECO:0000256" key="5">
    <source>
        <dbReference type="ARBA" id="ARBA00022679"/>
    </source>
</evidence>
<dbReference type="PANTHER" id="PTHR43065">
    <property type="entry name" value="SENSOR HISTIDINE KINASE"/>
    <property type="match status" value="1"/>
</dbReference>
<dbReference type="InterPro" id="IPR003661">
    <property type="entry name" value="HisK_dim/P_dom"/>
</dbReference>
<organism evidence="20">
    <name type="scientific">bioreactor metagenome</name>
    <dbReference type="NCBI Taxonomy" id="1076179"/>
    <lineage>
        <taxon>unclassified sequences</taxon>
        <taxon>metagenomes</taxon>
        <taxon>ecological metagenomes</taxon>
    </lineage>
</organism>
<evidence type="ECO:0000256" key="7">
    <source>
        <dbReference type="ARBA" id="ARBA00022741"/>
    </source>
</evidence>
<feature type="domain" description="PAC" evidence="19">
    <location>
        <begin position="324"/>
        <end position="376"/>
    </location>
</feature>
<keyword evidence="9" id="KW-0862">Zinc</keyword>
<keyword evidence="4" id="KW-0597">Phosphoprotein</keyword>
<dbReference type="GO" id="GO:0005524">
    <property type="term" value="F:ATP binding"/>
    <property type="evidence" value="ECO:0007669"/>
    <property type="project" value="UniProtKB-KW"/>
</dbReference>
<dbReference type="SUPFAM" id="SSF55874">
    <property type="entry name" value="ATPase domain of HSP90 chaperone/DNA topoisomerase II/histidine kinase"/>
    <property type="match status" value="1"/>
</dbReference>
<keyword evidence="7" id="KW-0547">Nucleotide-binding</keyword>
<dbReference type="Pfam" id="PF17203">
    <property type="entry name" value="sCache_3_2"/>
    <property type="match status" value="1"/>
</dbReference>
<keyword evidence="14 16" id="KW-0472">Membrane</keyword>
<dbReference type="InterPro" id="IPR004358">
    <property type="entry name" value="Sig_transdc_His_kin-like_C"/>
</dbReference>
<dbReference type="SMART" id="SM00091">
    <property type="entry name" value="PAS"/>
    <property type="match status" value="1"/>
</dbReference>
<evidence type="ECO:0000259" key="18">
    <source>
        <dbReference type="PROSITE" id="PS50112"/>
    </source>
</evidence>
<keyword evidence="11 16" id="KW-1133">Transmembrane helix</keyword>
<evidence type="ECO:0000256" key="14">
    <source>
        <dbReference type="ARBA" id="ARBA00023136"/>
    </source>
</evidence>
<dbReference type="PRINTS" id="PR00344">
    <property type="entry name" value="BCTRLSENSOR"/>
</dbReference>
<keyword evidence="3" id="KW-0997">Cell inner membrane</keyword>
<evidence type="ECO:0000256" key="12">
    <source>
        <dbReference type="ARBA" id="ARBA00023012"/>
    </source>
</evidence>
<keyword evidence="12" id="KW-0902">Two-component regulatory system</keyword>
<feature type="transmembrane region" description="Helical" evidence="16">
    <location>
        <begin position="20"/>
        <end position="39"/>
    </location>
</feature>
<evidence type="ECO:0000256" key="9">
    <source>
        <dbReference type="ARBA" id="ARBA00022833"/>
    </source>
</evidence>
<dbReference type="SMART" id="SM00388">
    <property type="entry name" value="HisKA"/>
    <property type="match status" value="1"/>
</dbReference>
<dbReference type="Gene3D" id="3.30.450.20">
    <property type="entry name" value="PAS domain"/>
    <property type="match status" value="2"/>
</dbReference>
<keyword evidence="8 20" id="KW-0418">Kinase</keyword>
<comment type="caution">
    <text evidence="20">The sequence shown here is derived from an EMBL/GenBank/DDBJ whole genome shotgun (WGS) entry which is preliminary data.</text>
</comment>
<evidence type="ECO:0000256" key="13">
    <source>
        <dbReference type="ARBA" id="ARBA00023016"/>
    </source>
</evidence>
<evidence type="ECO:0000256" key="3">
    <source>
        <dbReference type="ARBA" id="ARBA00022519"/>
    </source>
</evidence>
<evidence type="ECO:0000256" key="8">
    <source>
        <dbReference type="ARBA" id="ARBA00022777"/>
    </source>
</evidence>
<dbReference type="SUPFAM" id="SSF103190">
    <property type="entry name" value="Sensory domain-like"/>
    <property type="match status" value="1"/>
</dbReference>
<evidence type="ECO:0000256" key="2">
    <source>
        <dbReference type="ARBA" id="ARBA00022475"/>
    </source>
</evidence>
<reference evidence="20" key="1">
    <citation type="submission" date="2019-08" db="EMBL/GenBank/DDBJ databases">
        <authorList>
            <person name="Kucharzyk K."/>
            <person name="Murdoch R.W."/>
            <person name="Higgins S."/>
            <person name="Loffler F."/>
        </authorList>
    </citation>
    <scope>NUCLEOTIDE SEQUENCE</scope>
</reference>
<dbReference type="SUPFAM" id="SSF47384">
    <property type="entry name" value="Homodimeric domain of signal transducing histidine kinase"/>
    <property type="match status" value="1"/>
</dbReference>
<dbReference type="CDD" id="cd00082">
    <property type="entry name" value="HisKA"/>
    <property type="match status" value="1"/>
</dbReference>
<dbReference type="InterPro" id="IPR036097">
    <property type="entry name" value="HisK_dim/P_sf"/>
</dbReference>
<dbReference type="Gene3D" id="3.30.565.10">
    <property type="entry name" value="Histidine kinase-like ATPase, C-terminal domain"/>
    <property type="match status" value="1"/>
</dbReference>
<feature type="domain" description="Histidine kinase" evidence="17">
    <location>
        <begin position="389"/>
        <end position="595"/>
    </location>
</feature>
<evidence type="ECO:0000256" key="10">
    <source>
        <dbReference type="ARBA" id="ARBA00022840"/>
    </source>
</evidence>
<feature type="domain" description="PAS" evidence="18">
    <location>
        <begin position="255"/>
        <end position="299"/>
    </location>
</feature>
<dbReference type="Gene3D" id="1.10.287.130">
    <property type="match status" value="1"/>
</dbReference>
<dbReference type="InterPro" id="IPR000700">
    <property type="entry name" value="PAS-assoc_C"/>
</dbReference>
<keyword evidence="2" id="KW-1003">Cell membrane</keyword>
<dbReference type="InterPro" id="IPR036890">
    <property type="entry name" value="HATPase_C_sf"/>
</dbReference>